<evidence type="ECO:0000256" key="1">
    <source>
        <dbReference type="ARBA" id="ARBA00001049"/>
    </source>
</evidence>
<evidence type="ECO:0000256" key="7">
    <source>
        <dbReference type="ARBA" id="ARBA00023315"/>
    </source>
</evidence>
<comment type="pathway">
    <text evidence="9">Sulfur metabolism; glutathione metabolism.</text>
</comment>
<keyword evidence="5 9" id="KW-0378">Hydrolase</keyword>
<dbReference type="Pfam" id="PF01019">
    <property type="entry name" value="G_glu_transpept"/>
    <property type="match status" value="1"/>
</dbReference>
<evidence type="ECO:0000313" key="12">
    <source>
        <dbReference type="Proteomes" id="UP001162881"/>
    </source>
</evidence>
<dbReference type="GO" id="GO:0103068">
    <property type="term" value="F:leukotriene C4 gamma-glutamyl transferase activity"/>
    <property type="evidence" value="ECO:0007669"/>
    <property type="project" value="UniProtKB-EC"/>
</dbReference>
<keyword evidence="4 9" id="KW-0808">Transferase</keyword>
<evidence type="ECO:0000256" key="6">
    <source>
        <dbReference type="ARBA" id="ARBA00023145"/>
    </source>
</evidence>
<evidence type="ECO:0000256" key="2">
    <source>
        <dbReference type="ARBA" id="ARBA00001089"/>
    </source>
</evidence>
<dbReference type="InterPro" id="IPR051792">
    <property type="entry name" value="GGT_bact"/>
</dbReference>
<organism evidence="11 12">
    <name type="scientific">Novosphingobium organovorum</name>
    <dbReference type="NCBI Taxonomy" id="2930092"/>
    <lineage>
        <taxon>Bacteria</taxon>
        <taxon>Pseudomonadati</taxon>
        <taxon>Pseudomonadota</taxon>
        <taxon>Alphaproteobacteria</taxon>
        <taxon>Sphingomonadales</taxon>
        <taxon>Sphingomonadaceae</taxon>
        <taxon>Novosphingobium</taxon>
    </lineage>
</organism>
<sequence length="585" mass="62329">MKMRHFLLQAATLALVAAQPANAAAPAVAPSGNSAPLLDYAAIHHPVVARHGMVVSQEAIASEVGRGILERGGNAVDAAVAVGFALAVTLPKAGNLAGGGFMMIYDAKSGKTITIDYKELAPYAASRTMFLTPDGKVDLAAAREKRSASGVPGTVAAFELALKTYGTMTMGQVAAPAIELARKGIVVTPDYADSIHFAHDKLARNPAAAKAFFKPDGSEYQPGEVIRQPDLAWSIEQIVKGGARAFYTGEIARRMVADQQAQGGYLTMRDMADYKAVIREPLRATYRGYELVLMPPPSSGGVHIIQMLKALEGFDLKGMGHNSAAAMHLTIEAMRQAYADRSKYLGDPDFSKIPIDWLDGEAYARQTRAAISGDKARLSRDVAPGLAPMAESPNTTHYSIWDAQGNVVSNTYSLNYSFGNGVVVPGTGILMNNGMDDFSARPGVPNGYGLVGGERNAIEPHKRSLSSMTPAMIFKDGKPYVVTGSPGGSRIITAVMQVLMNVMDYDMNIADATDAARFHEQWLPDEVYLEPNGFSPDTIAILKRMGYRLEESSMTIGSTQSIMKSGGVLYGAADPRRPGALAAGY</sequence>
<evidence type="ECO:0000256" key="8">
    <source>
        <dbReference type="ARBA" id="ARBA00047417"/>
    </source>
</evidence>
<dbReference type="PRINTS" id="PR01210">
    <property type="entry name" value="GGTRANSPTASE"/>
</dbReference>
<keyword evidence="9" id="KW-0317">Glutathione biosynthesis</keyword>
<keyword evidence="7 9" id="KW-0012">Acyltransferase</keyword>
<dbReference type="EC" id="2.3.2.2" evidence="9"/>
<dbReference type="InterPro" id="IPR043137">
    <property type="entry name" value="GGT_ssub_C"/>
</dbReference>
<comment type="PTM">
    <text evidence="9">Cleaved by autocatalysis into a large and a small subunit.</text>
</comment>
<dbReference type="Gene3D" id="3.60.20.40">
    <property type="match status" value="1"/>
</dbReference>
<comment type="caution">
    <text evidence="11">The sequence shown here is derived from an EMBL/GenBank/DDBJ whole genome shotgun (WGS) entry which is preliminary data.</text>
</comment>
<reference evidence="11" key="1">
    <citation type="submission" date="2022-03" db="EMBL/GenBank/DDBJ databases">
        <title>Identification of a novel bacterium isolated from mangrove sediments.</title>
        <authorList>
            <person name="Pan X."/>
        </authorList>
    </citation>
    <scope>NUCLEOTIDE SEQUENCE</scope>
    <source>
        <strain evidence="11">B1949</strain>
    </source>
</reference>
<evidence type="ECO:0000256" key="3">
    <source>
        <dbReference type="ARBA" id="ARBA00009381"/>
    </source>
</evidence>
<proteinExistence type="inferred from homology"/>
<keyword evidence="6 9" id="KW-0865">Zymogen</keyword>
<gene>
    <name evidence="11" type="primary">ggt</name>
    <name evidence="11" type="ORF">MTR62_08220</name>
</gene>
<dbReference type="EC" id="3.4.19.13" evidence="9"/>
<feature type="signal peptide" evidence="10">
    <location>
        <begin position="1"/>
        <end position="23"/>
    </location>
</feature>
<dbReference type="RefSeq" id="WP_244018840.1">
    <property type="nucleotide sequence ID" value="NZ_JALHLF010000022.1"/>
</dbReference>
<dbReference type="InterPro" id="IPR043138">
    <property type="entry name" value="GGT_lsub"/>
</dbReference>
<comment type="similarity">
    <text evidence="3 9">Belongs to the gamma-glutamyltransferase family.</text>
</comment>
<evidence type="ECO:0000256" key="10">
    <source>
        <dbReference type="SAM" id="SignalP"/>
    </source>
</evidence>
<evidence type="ECO:0000256" key="5">
    <source>
        <dbReference type="ARBA" id="ARBA00022801"/>
    </source>
</evidence>
<dbReference type="PANTHER" id="PTHR43199:SF1">
    <property type="entry name" value="GLUTATHIONE HYDROLASE PROENZYME"/>
    <property type="match status" value="1"/>
</dbReference>
<dbReference type="InterPro" id="IPR029055">
    <property type="entry name" value="Ntn_hydrolases_N"/>
</dbReference>
<feature type="chain" id="PRO_5046623913" description="Glutathione hydrolase proenzyme" evidence="10">
    <location>
        <begin position="24"/>
        <end position="585"/>
    </location>
</feature>
<dbReference type="NCBIfam" id="TIGR00066">
    <property type="entry name" value="g_glut_trans"/>
    <property type="match status" value="1"/>
</dbReference>
<keyword evidence="10" id="KW-0732">Signal</keyword>
<evidence type="ECO:0000256" key="4">
    <source>
        <dbReference type="ARBA" id="ARBA00022679"/>
    </source>
</evidence>
<comment type="catalytic activity">
    <reaction evidence="8 9">
        <text>an N-terminal (5-L-glutamyl)-[peptide] + an alpha-amino acid = 5-L-glutamyl amino acid + an N-terminal L-alpha-aminoacyl-[peptide]</text>
        <dbReference type="Rhea" id="RHEA:23904"/>
        <dbReference type="Rhea" id="RHEA-COMP:9780"/>
        <dbReference type="Rhea" id="RHEA-COMP:9795"/>
        <dbReference type="ChEBI" id="CHEBI:77644"/>
        <dbReference type="ChEBI" id="CHEBI:78597"/>
        <dbReference type="ChEBI" id="CHEBI:78599"/>
        <dbReference type="ChEBI" id="CHEBI:78608"/>
        <dbReference type="EC" id="2.3.2.2"/>
    </reaction>
</comment>
<dbReference type="PANTHER" id="PTHR43199">
    <property type="entry name" value="GLUTATHIONE HYDROLASE"/>
    <property type="match status" value="1"/>
</dbReference>
<accession>A0ABT0BCT9</accession>
<evidence type="ECO:0000313" key="11">
    <source>
        <dbReference type="EMBL" id="MCJ2182673.1"/>
    </source>
</evidence>
<dbReference type="EMBL" id="JALHLF010000022">
    <property type="protein sequence ID" value="MCJ2182673.1"/>
    <property type="molecule type" value="Genomic_DNA"/>
</dbReference>
<dbReference type="InterPro" id="IPR000101">
    <property type="entry name" value="GGT_peptidase"/>
</dbReference>
<comment type="subunit">
    <text evidence="9">This enzyme consists of two polypeptide chains, which are synthesized in precursor form from a single polypeptide.</text>
</comment>
<dbReference type="SUPFAM" id="SSF56235">
    <property type="entry name" value="N-terminal nucleophile aminohydrolases (Ntn hydrolases)"/>
    <property type="match status" value="1"/>
</dbReference>
<comment type="catalytic activity">
    <reaction evidence="2 9">
        <text>glutathione + H2O = L-cysteinylglycine + L-glutamate</text>
        <dbReference type="Rhea" id="RHEA:28807"/>
        <dbReference type="ChEBI" id="CHEBI:15377"/>
        <dbReference type="ChEBI" id="CHEBI:29985"/>
        <dbReference type="ChEBI" id="CHEBI:57925"/>
        <dbReference type="ChEBI" id="CHEBI:61694"/>
        <dbReference type="EC" id="3.4.19.13"/>
    </reaction>
</comment>
<name>A0ABT0BCT9_9SPHN</name>
<comment type="catalytic activity">
    <reaction evidence="1 9">
        <text>an S-substituted glutathione + H2O = an S-substituted L-cysteinylglycine + L-glutamate</text>
        <dbReference type="Rhea" id="RHEA:59468"/>
        <dbReference type="ChEBI" id="CHEBI:15377"/>
        <dbReference type="ChEBI" id="CHEBI:29985"/>
        <dbReference type="ChEBI" id="CHEBI:90779"/>
        <dbReference type="ChEBI" id="CHEBI:143103"/>
        <dbReference type="EC" id="3.4.19.13"/>
    </reaction>
</comment>
<evidence type="ECO:0000256" key="9">
    <source>
        <dbReference type="RuleBase" id="RU368036"/>
    </source>
</evidence>
<protein>
    <recommendedName>
        <fullName evidence="9">Glutathione hydrolase proenzyme</fullName>
        <ecNumber evidence="9">2.3.2.2</ecNumber>
        <ecNumber evidence="9">3.4.19.13</ecNumber>
    </recommendedName>
    <component>
        <recommendedName>
            <fullName evidence="9">Glutathione hydrolase large chain</fullName>
        </recommendedName>
    </component>
    <component>
        <recommendedName>
            <fullName evidence="9">Glutathione hydrolase small chain</fullName>
        </recommendedName>
    </component>
</protein>
<dbReference type="Proteomes" id="UP001162881">
    <property type="component" value="Unassembled WGS sequence"/>
</dbReference>
<keyword evidence="12" id="KW-1185">Reference proteome</keyword>
<dbReference type="Gene3D" id="1.10.246.130">
    <property type="match status" value="1"/>
</dbReference>